<dbReference type="RefSeq" id="WP_038336677.1">
    <property type="nucleotide sequence ID" value="NZ_JSYQ01000028.1"/>
</dbReference>
<evidence type="ECO:0000313" key="1">
    <source>
        <dbReference type="EMBL" id="STD55770.1"/>
    </source>
</evidence>
<protein>
    <submittedName>
        <fullName evidence="1">Uncharacterized protein</fullName>
    </submittedName>
</protein>
<accession>A0A376G7Q8</accession>
<evidence type="ECO:0000313" key="2">
    <source>
        <dbReference type="Proteomes" id="UP000254737"/>
    </source>
</evidence>
<dbReference type="STRING" id="343874.GCA_000805695_01885"/>
<proteinExistence type="predicted"/>
<dbReference type="EMBL" id="UFXS01000001">
    <property type="protein sequence ID" value="STD55770.1"/>
    <property type="molecule type" value="Genomic_DNA"/>
</dbReference>
<dbReference type="Proteomes" id="UP000254737">
    <property type="component" value="Unassembled WGS sequence"/>
</dbReference>
<sequence length="84" mass="9877">MKLNDKVILNTFLGKKNTNNLRDENHYWILIGESGKVIEINNDLFEGRVLVLFDNDLDELNLNNHNLIKNSLWILETDLIIDKR</sequence>
<dbReference type="OrthoDB" id="9157197at2"/>
<organism evidence="1 2">
    <name type="scientific">Empedobacter falsenii</name>
    <dbReference type="NCBI Taxonomy" id="343874"/>
    <lineage>
        <taxon>Bacteria</taxon>
        <taxon>Pseudomonadati</taxon>
        <taxon>Bacteroidota</taxon>
        <taxon>Flavobacteriia</taxon>
        <taxon>Flavobacteriales</taxon>
        <taxon>Weeksellaceae</taxon>
        <taxon>Empedobacter</taxon>
    </lineage>
</organism>
<gene>
    <name evidence="1" type="ORF">NCTC13456_01750</name>
</gene>
<name>A0A376G7Q8_9FLAO</name>
<dbReference type="AlphaFoldDB" id="A0A376G7Q8"/>
<reference evidence="1 2" key="1">
    <citation type="submission" date="2018-06" db="EMBL/GenBank/DDBJ databases">
        <authorList>
            <consortium name="Pathogen Informatics"/>
            <person name="Doyle S."/>
        </authorList>
    </citation>
    <scope>NUCLEOTIDE SEQUENCE [LARGE SCALE GENOMIC DNA]</scope>
    <source>
        <strain evidence="1 2">NCTC13456</strain>
    </source>
</reference>